<dbReference type="Proteomes" id="UP000294462">
    <property type="component" value="Chromosome"/>
</dbReference>
<protein>
    <submittedName>
        <fullName evidence="5">Purine nucleoside phosphoramidase</fullName>
        <ecNumber evidence="5">3.9.1.-</ecNumber>
    </submittedName>
</protein>
<dbReference type="SUPFAM" id="SSF54197">
    <property type="entry name" value="HIT-like"/>
    <property type="match status" value="1"/>
</dbReference>
<feature type="active site" description="Tele-AMP-histidine intermediate" evidence="1">
    <location>
        <position position="102"/>
    </location>
</feature>
<dbReference type="PANTHER" id="PTHR23089">
    <property type="entry name" value="HISTIDINE TRIAD HIT PROTEIN"/>
    <property type="match status" value="1"/>
</dbReference>
<accession>A0A451DJ00</accession>
<dbReference type="InterPro" id="IPR036265">
    <property type="entry name" value="HIT-like_sf"/>
</dbReference>
<feature type="short sequence motif" description="Histidine triad motif" evidence="2 3">
    <location>
        <begin position="100"/>
        <end position="104"/>
    </location>
</feature>
<evidence type="ECO:0000259" key="4">
    <source>
        <dbReference type="PROSITE" id="PS51084"/>
    </source>
</evidence>
<reference evidence="5 6" key="1">
    <citation type="submission" date="2019-02" db="EMBL/GenBank/DDBJ databases">
        <authorList>
            <person name="Manzano-Marin A."/>
            <person name="Manzano-Marin A."/>
        </authorList>
    </citation>
    <scope>NUCLEOTIDE SEQUENCE [LARGE SCALE GENOMIC DNA]</scope>
    <source>
        <strain evidence="5 6">ErCipseudotaxifoliae</strain>
    </source>
</reference>
<dbReference type="EMBL" id="LR217725">
    <property type="protein sequence ID" value="VFP86671.1"/>
    <property type="molecule type" value="Genomic_DNA"/>
</dbReference>
<dbReference type="AlphaFoldDB" id="A0A451DJ00"/>
<keyword evidence="5" id="KW-0378">Hydrolase</keyword>
<sequence>MATTNTIFSKIIQHEIIADIIYQDELVTAFRDASPCAPTHILIVPNILIPTLNDVADHHEALLGRMIILASKISKTEGISEDGYRLIINCNKHGRQEIYHLHLHLIGGCPLGPMLVNNNIKS</sequence>
<dbReference type="CDD" id="cd01276">
    <property type="entry name" value="PKCI_related"/>
    <property type="match status" value="1"/>
</dbReference>
<dbReference type="OrthoDB" id="9784774at2"/>
<dbReference type="KEGG" id="ehd:ERCIPSTX3056_108"/>
<proteinExistence type="predicted"/>
<evidence type="ECO:0000256" key="3">
    <source>
        <dbReference type="PROSITE-ProRule" id="PRU00464"/>
    </source>
</evidence>
<dbReference type="PROSITE" id="PS51084">
    <property type="entry name" value="HIT_2"/>
    <property type="match status" value="1"/>
</dbReference>
<dbReference type="Gene3D" id="3.30.428.10">
    <property type="entry name" value="HIT-like"/>
    <property type="match status" value="1"/>
</dbReference>
<evidence type="ECO:0000313" key="5">
    <source>
        <dbReference type="EMBL" id="VFP86671.1"/>
    </source>
</evidence>
<evidence type="ECO:0000256" key="2">
    <source>
        <dbReference type="PIRSR" id="PIRSR601310-3"/>
    </source>
</evidence>
<dbReference type="Pfam" id="PF01230">
    <property type="entry name" value="HIT"/>
    <property type="match status" value="1"/>
</dbReference>
<evidence type="ECO:0000256" key="1">
    <source>
        <dbReference type="PIRSR" id="PIRSR601310-1"/>
    </source>
</evidence>
<name>A0A451DJ00_9GAMM</name>
<gene>
    <name evidence="5" type="primary">hinT</name>
    <name evidence="5" type="ORF">ERCIPSTX3056_108</name>
</gene>
<dbReference type="PROSITE" id="PS00892">
    <property type="entry name" value="HIT_1"/>
    <property type="match status" value="1"/>
</dbReference>
<feature type="domain" description="HIT" evidence="4">
    <location>
        <begin position="7"/>
        <end position="116"/>
    </location>
</feature>
<dbReference type="RefSeq" id="WP_072666030.1">
    <property type="nucleotide sequence ID" value="NZ_LR217725.1"/>
</dbReference>
<keyword evidence="6" id="KW-1185">Reference proteome</keyword>
<organism evidence="5 6">
    <name type="scientific">Candidatus Erwinia haradaeae</name>
    <dbReference type="NCBI Taxonomy" id="1922217"/>
    <lineage>
        <taxon>Bacteria</taxon>
        <taxon>Pseudomonadati</taxon>
        <taxon>Pseudomonadota</taxon>
        <taxon>Gammaproteobacteria</taxon>
        <taxon>Enterobacterales</taxon>
        <taxon>Erwiniaceae</taxon>
        <taxon>Erwinia</taxon>
    </lineage>
</organism>
<dbReference type="PRINTS" id="PR00332">
    <property type="entry name" value="HISTRIAD"/>
</dbReference>
<dbReference type="InterPro" id="IPR019808">
    <property type="entry name" value="Histidine_triad_CS"/>
</dbReference>
<dbReference type="EC" id="3.9.1.-" evidence="5"/>
<dbReference type="InterPro" id="IPR001310">
    <property type="entry name" value="Histidine_triad_HIT"/>
</dbReference>
<evidence type="ECO:0000313" key="6">
    <source>
        <dbReference type="Proteomes" id="UP000294462"/>
    </source>
</evidence>
<dbReference type="InterPro" id="IPR011146">
    <property type="entry name" value="HIT-like"/>
</dbReference>
<dbReference type="GO" id="GO:0016787">
    <property type="term" value="F:hydrolase activity"/>
    <property type="evidence" value="ECO:0007669"/>
    <property type="project" value="UniProtKB-KW"/>
</dbReference>